<sequence>MKDNIEIVDVTLRDGGFTCDFDWPMEFAQEYYNLMCKLGVSYIEMGYWKQINKSKNRFFNLNIDTVREVTGGQEKKNISVMIDYHYCSKNLSDYPTDNQDEIQLIRMTCRKDMISEGFSFAVKLKKHTGLDIAFNLFNTTNYTDDELDAALDMVLDSDFDIIGFADTHGHLDLYKNMYRYEQRFKRIKETKKKTCFH</sequence>
<dbReference type="SUPFAM" id="SSF51569">
    <property type="entry name" value="Aldolase"/>
    <property type="match status" value="1"/>
</dbReference>
<dbReference type="Gene3D" id="3.20.20.70">
    <property type="entry name" value="Aldolase class I"/>
    <property type="match status" value="1"/>
</dbReference>
<protein>
    <recommendedName>
        <fullName evidence="2">Pyruvate carboxyltransferase domain-containing protein</fullName>
    </recommendedName>
</protein>
<gene>
    <name evidence="1" type="ORF">METZ01_LOCUS432092</name>
</gene>
<name>A0A382Y9R4_9ZZZZ</name>
<reference evidence="1" key="1">
    <citation type="submission" date="2018-05" db="EMBL/GenBank/DDBJ databases">
        <authorList>
            <person name="Lanie J.A."/>
            <person name="Ng W.-L."/>
            <person name="Kazmierczak K.M."/>
            <person name="Andrzejewski T.M."/>
            <person name="Davidsen T.M."/>
            <person name="Wayne K.J."/>
            <person name="Tettelin H."/>
            <person name="Glass J.I."/>
            <person name="Rusch D."/>
            <person name="Podicherti R."/>
            <person name="Tsui H.-C.T."/>
            <person name="Winkler M.E."/>
        </authorList>
    </citation>
    <scope>NUCLEOTIDE SEQUENCE</scope>
</reference>
<feature type="non-terminal residue" evidence="1">
    <location>
        <position position="197"/>
    </location>
</feature>
<evidence type="ECO:0000313" key="1">
    <source>
        <dbReference type="EMBL" id="SVD79238.1"/>
    </source>
</evidence>
<proteinExistence type="predicted"/>
<organism evidence="1">
    <name type="scientific">marine metagenome</name>
    <dbReference type="NCBI Taxonomy" id="408172"/>
    <lineage>
        <taxon>unclassified sequences</taxon>
        <taxon>metagenomes</taxon>
        <taxon>ecological metagenomes</taxon>
    </lineage>
</organism>
<dbReference type="AlphaFoldDB" id="A0A382Y9R4"/>
<accession>A0A382Y9R4</accession>
<evidence type="ECO:0008006" key="2">
    <source>
        <dbReference type="Google" id="ProtNLM"/>
    </source>
</evidence>
<dbReference type="InterPro" id="IPR013785">
    <property type="entry name" value="Aldolase_TIM"/>
</dbReference>
<dbReference type="EMBL" id="UINC01173570">
    <property type="protein sequence ID" value="SVD79238.1"/>
    <property type="molecule type" value="Genomic_DNA"/>
</dbReference>